<accession>A0ACC1RBF3</accession>
<evidence type="ECO:0000313" key="2">
    <source>
        <dbReference type="Proteomes" id="UP001148629"/>
    </source>
</evidence>
<gene>
    <name evidence="1" type="ORF">NM208_g16671</name>
</gene>
<reference evidence="1" key="1">
    <citation type="submission" date="2022-08" db="EMBL/GenBank/DDBJ databases">
        <title>Genome Sequence of Fusarium decemcellulare.</title>
        <authorList>
            <person name="Buettner E."/>
        </authorList>
    </citation>
    <scope>NUCLEOTIDE SEQUENCE</scope>
    <source>
        <strain evidence="1">Babe19</strain>
    </source>
</reference>
<organism evidence="1 2">
    <name type="scientific">Fusarium decemcellulare</name>
    <dbReference type="NCBI Taxonomy" id="57161"/>
    <lineage>
        <taxon>Eukaryota</taxon>
        <taxon>Fungi</taxon>
        <taxon>Dikarya</taxon>
        <taxon>Ascomycota</taxon>
        <taxon>Pezizomycotina</taxon>
        <taxon>Sordariomycetes</taxon>
        <taxon>Hypocreomycetidae</taxon>
        <taxon>Hypocreales</taxon>
        <taxon>Nectriaceae</taxon>
        <taxon>Fusarium</taxon>
        <taxon>Fusarium decemcellulare species complex</taxon>
    </lineage>
</organism>
<name>A0ACC1RBF3_9HYPO</name>
<sequence>MPPKADKAHKAPEGTTEKTTKPTAKEKTSSGRTATLHDETAVREQEANIINCILPEAKNHPIYKDVVDKIKSTGAGKAQKWTNTTLYKHFSGWVESAAYEDRPALVFLLAALAAHECLAGTSYSKFRTEVNRRRLKEWATEQLSCSRCPTSSETEVSTPKAPPVLQNQTKVKVEEGADAQGTGCSAFIRQSIETGGQNVRTTQAHFAPHLRGNDDSLFPSINGSKRKAIDELDQMPPKHTMLDVDRQAIVAQLTNEAIEASRTRVVLREVGIQTDDDMFASWAANLASQFTTESMKREFEAVSENTRALAEFSRGRQTGGR</sequence>
<dbReference type="EMBL" id="JANRMS010005341">
    <property type="protein sequence ID" value="KAJ3502691.1"/>
    <property type="molecule type" value="Genomic_DNA"/>
</dbReference>
<comment type="caution">
    <text evidence="1">The sequence shown here is derived from an EMBL/GenBank/DDBJ whole genome shotgun (WGS) entry which is preliminary data.</text>
</comment>
<proteinExistence type="predicted"/>
<evidence type="ECO:0000313" key="1">
    <source>
        <dbReference type="EMBL" id="KAJ3502691.1"/>
    </source>
</evidence>
<keyword evidence="2" id="KW-1185">Reference proteome</keyword>
<protein>
    <submittedName>
        <fullName evidence="1">Uncharacterized protein</fullName>
    </submittedName>
</protein>
<dbReference type="Proteomes" id="UP001148629">
    <property type="component" value="Unassembled WGS sequence"/>
</dbReference>